<evidence type="ECO:0000313" key="1">
    <source>
        <dbReference type="EMBL" id="OLP90492.1"/>
    </source>
</evidence>
<dbReference type="Proteomes" id="UP000186817">
    <property type="component" value="Unassembled WGS sequence"/>
</dbReference>
<dbReference type="AlphaFoldDB" id="A0A1Q9D5Q7"/>
<reference evidence="1 2" key="1">
    <citation type="submission" date="2016-02" db="EMBL/GenBank/DDBJ databases">
        <title>Genome analysis of coral dinoflagellate symbionts highlights evolutionary adaptations to a symbiotic lifestyle.</title>
        <authorList>
            <person name="Aranda M."/>
            <person name="Li Y."/>
            <person name="Liew Y.J."/>
            <person name="Baumgarten S."/>
            <person name="Simakov O."/>
            <person name="Wilson M."/>
            <person name="Piel J."/>
            <person name="Ashoor H."/>
            <person name="Bougouffa S."/>
            <person name="Bajic V.B."/>
            <person name="Ryu T."/>
            <person name="Ravasi T."/>
            <person name="Bayer T."/>
            <person name="Micklem G."/>
            <person name="Kim H."/>
            <person name="Bhak J."/>
            <person name="Lajeunesse T.C."/>
            <person name="Voolstra C.R."/>
        </authorList>
    </citation>
    <scope>NUCLEOTIDE SEQUENCE [LARGE SCALE GENOMIC DNA]</scope>
    <source>
        <strain evidence="1 2">CCMP2467</strain>
    </source>
</reference>
<dbReference type="EMBL" id="LSRX01000708">
    <property type="protein sequence ID" value="OLP90492.1"/>
    <property type="molecule type" value="Genomic_DNA"/>
</dbReference>
<dbReference type="OrthoDB" id="10483511at2759"/>
<organism evidence="1 2">
    <name type="scientific">Symbiodinium microadriaticum</name>
    <name type="common">Dinoflagellate</name>
    <name type="synonym">Zooxanthella microadriatica</name>
    <dbReference type="NCBI Taxonomy" id="2951"/>
    <lineage>
        <taxon>Eukaryota</taxon>
        <taxon>Sar</taxon>
        <taxon>Alveolata</taxon>
        <taxon>Dinophyceae</taxon>
        <taxon>Suessiales</taxon>
        <taxon>Symbiodiniaceae</taxon>
        <taxon>Symbiodinium</taxon>
    </lineage>
</organism>
<accession>A0A1Q9D5Q7</accession>
<dbReference type="Gene3D" id="3.10.20.90">
    <property type="entry name" value="Phosphatidylinositol 3-kinase Catalytic Subunit, Chain A, domain 1"/>
    <property type="match status" value="1"/>
</dbReference>
<name>A0A1Q9D5Q7_SYMMI</name>
<evidence type="ECO:0000313" key="2">
    <source>
        <dbReference type="Proteomes" id="UP000186817"/>
    </source>
</evidence>
<keyword evidence="2" id="KW-1185">Reference proteome</keyword>
<comment type="caution">
    <text evidence="1">The sequence shown here is derived from an EMBL/GenBank/DDBJ whole genome shotgun (WGS) entry which is preliminary data.</text>
</comment>
<sequence length="223" mass="24169">MDISRVRKLLRTHPTRVPVVCWRGSRRGGDDYKKLLMPKEFHIQEFVVKVKEHVPWAQDRSEVKCIPHDILLSGDNETAHLTVKELYDTYALGDLCLHLEVSLGDVKEELSEPDEPILNFIPDPTLDALRATFGEHTATNGMLTPPGPLAPIPAMPPYHLYGLGPAPATPPAPPTPTELGPVPLTPPDLAPCRSAPVTPVGIPVFTGPGPVPLTPPDLAPILG</sequence>
<gene>
    <name evidence="1" type="ORF">AK812_SmicGene27931</name>
</gene>
<proteinExistence type="predicted"/>
<protein>
    <submittedName>
        <fullName evidence="1">Uncharacterized protein</fullName>
    </submittedName>
</protein>